<comment type="caution">
    <text evidence="2">The sequence shown here is derived from an EMBL/GenBank/DDBJ whole genome shotgun (WGS) entry which is preliminary data.</text>
</comment>
<dbReference type="AlphaFoldDB" id="A0AB34GHZ7"/>
<sequence length="104" mass="11604">MIRANRLEITNGFQKSSVKLTFFREGQLERGTAQPQPTLPGNLARPGQSSAGTNGLVGRSRGQQQPVLRNKRSHRNEKPVHGTEEQPPRKPVRSNEDPTQPKNK</sequence>
<evidence type="ECO:0000256" key="1">
    <source>
        <dbReference type="SAM" id="MobiDB-lite"/>
    </source>
</evidence>
<dbReference type="EMBL" id="JAIQCJ010002266">
    <property type="protein sequence ID" value="KAJ8778140.1"/>
    <property type="molecule type" value="Genomic_DNA"/>
</dbReference>
<evidence type="ECO:0000313" key="3">
    <source>
        <dbReference type="Proteomes" id="UP001159641"/>
    </source>
</evidence>
<proteinExistence type="predicted"/>
<protein>
    <submittedName>
        <fullName evidence="2">Uncharacterized protein</fullName>
    </submittedName>
</protein>
<feature type="region of interest" description="Disordered" evidence="1">
    <location>
        <begin position="26"/>
        <end position="104"/>
    </location>
</feature>
<reference evidence="2 3" key="1">
    <citation type="submission" date="2022-11" db="EMBL/GenBank/DDBJ databases">
        <title>Whole genome sequence of Eschrichtius robustus ER-17-0199.</title>
        <authorList>
            <person name="Bruniche-Olsen A."/>
            <person name="Black A.N."/>
            <person name="Fields C.J."/>
            <person name="Walden K."/>
            <person name="Dewoody J.A."/>
        </authorList>
    </citation>
    <scope>NUCLEOTIDE SEQUENCE [LARGE SCALE GENOMIC DNA]</scope>
    <source>
        <strain evidence="2">ER-17-0199</strain>
        <tissue evidence="2">Blubber</tissue>
    </source>
</reference>
<dbReference type="Proteomes" id="UP001159641">
    <property type="component" value="Unassembled WGS sequence"/>
</dbReference>
<feature type="compositionally biased region" description="Basic and acidic residues" evidence="1">
    <location>
        <begin position="76"/>
        <end position="96"/>
    </location>
</feature>
<evidence type="ECO:0000313" key="2">
    <source>
        <dbReference type="EMBL" id="KAJ8778140.1"/>
    </source>
</evidence>
<accession>A0AB34GHZ7</accession>
<keyword evidence="3" id="KW-1185">Reference proteome</keyword>
<organism evidence="2 3">
    <name type="scientific">Eschrichtius robustus</name>
    <name type="common">California gray whale</name>
    <name type="synonym">Eschrichtius gibbosus</name>
    <dbReference type="NCBI Taxonomy" id="9764"/>
    <lineage>
        <taxon>Eukaryota</taxon>
        <taxon>Metazoa</taxon>
        <taxon>Chordata</taxon>
        <taxon>Craniata</taxon>
        <taxon>Vertebrata</taxon>
        <taxon>Euteleostomi</taxon>
        <taxon>Mammalia</taxon>
        <taxon>Eutheria</taxon>
        <taxon>Laurasiatheria</taxon>
        <taxon>Artiodactyla</taxon>
        <taxon>Whippomorpha</taxon>
        <taxon>Cetacea</taxon>
        <taxon>Mysticeti</taxon>
        <taxon>Eschrichtiidae</taxon>
        <taxon>Eschrichtius</taxon>
    </lineage>
</organism>
<gene>
    <name evidence="2" type="ORF">J1605_013856</name>
</gene>
<name>A0AB34GHZ7_ESCRO</name>